<sequence length="32" mass="3593">MCPWYQGSCKNWPATLPIAPSGGRWELQGNDE</sequence>
<name>A0A0E9TZI1_ANGAN</name>
<organism evidence="1">
    <name type="scientific">Anguilla anguilla</name>
    <name type="common">European freshwater eel</name>
    <name type="synonym">Muraena anguilla</name>
    <dbReference type="NCBI Taxonomy" id="7936"/>
    <lineage>
        <taxon>Eukaryota</taxon>
        <taxon>Metazoa</taxon>
        <taxon>Chordata</taxon>
        <taxon>Craniata</taxon>
        <taxon>Vertebrata</taxon>
        <taxon>Euteleostomi</taxon>
        <taxon>Actinopterygii</taxon>
        <taxon>Neopterygii</taxon>
        <taxon>Teleostei</taxon>
        <taxon>Anguilliformes</taxon>
        <taxon>Anguillidae</taxon>
        <taxon>Anguilla</taxon>
    </lineage>
</organism>
<proteinExistence type="predicted"/>
<dbReference type="EMBL" id="GBXM01050247">
    <property type="protein sequence ID" value="JAH58330.1"/>
    <property type="molecule type" value="Transcribed_RNA"/>
</dbReference>
<accession>A0A0E9TZI1</accession>
<dbReference type="AlphaFoldDB" id="A0A0E9TZI1"/>
<reference evidence="1" key="1">
    <citation type="submission" date="2014-11" db="EMBL/GenBank/DDBJ databases">
        <authorList>
            <person name="Amaro Gonzalez C."/>
        </authorList>
    </citation>
    <scope>NUCLEOTIDE SEQUENCE</scope>
</reference>
<evidence type="ECO:0000313" key="1">
    <source>
        <dbReference type="EMBL" id="JAH58330.1"/>
    </source>
</evidence>
<protein>
    <submittedName>
        <fullName evidence="1">Uncharacterized protein</fullName>
    </submittedName>
</protein>
<reference evidence="1" key="2">
    <citation type="journal article" date="2015" name="Fish Shellfish Immunol.">
        <title>Early steps in the European eel (Anguilla anguilla)-Vibrio vulnificus interaction in the gills: Role of the RtxA13 toxin.</title>
        <authorList>
            <person name="Callol A."/>
            <person name="Pajuelo D."/>
            <person name="Ebbesson L."/>
            <person name="Teles M."/>
            <person name="MacKenzie S."/>
            <person name="Amaro C."/>
        </authorList>
    </citation>
    <scope>NUCLEOTIDE SEQUENCE</scope>
</reference>